<evidence type="ECO:0000313" key="2">
    <source>
        <dbReference type="Proteomes" id="UP001152049"/>
    </source>
</evidence>
<dbReference type="OrthoDB" id="3509362at2759"/>
<dbReference type="EMBL" id="JAOQAZ010000005">
    <property type="protein sequence ID" value="KAJ4266100.1"/>
    <property type="molecule type" value="Genomic_DNA"/>
</dbReference>
<gene>
    <name evidence="1" type="ORF">NW762_004078</name>
</gene>
<reference evidence="1" key="1">
    <citation type="submission" date="2022-09" db="EMBL/GenBank/DDBJ databases">
        <title>Fusarium specimens isolated from Avocado Roots.</title>
        <authorList>
            <person name="Stajich J."/>
            <person name="Roper C."/>
            <person name="Heimlech-Rivalta G."/>
        </authorList>
    </citation>
    <scope>NUCLEOTIDE SEQUENCE</scope>
    <source>
        <strain evidence="1">CF00136</strain>
    </source>
</reference>
<comment type="caution">
    <text evidence="1">The sequence shown here is derived from an EMBL/GenBank/DDBJ whole genome shotgun (WGS) entry which is preliminary data.</text>
</comment>
<dbReference type="AlphaFoldDB" id="A0A9W8S8A4"/>
<accession>A0A9W8S8A4</accession>
<proteinExistence type="predicted"/>
<organism evidence="1 2">
    <name type="scientific">Fusarium torreyae</name>
    <dbReference type="NCBI Taxonomy" id="1237075"/>
    <lineage>
        <taxon>Eukaryota</taxon>
        <taxon>Fungi</taxon>
        <taxon>Dikarya</taxon>
        <taxon>Ascomycota</taxon>
        <taxon>Pezizomycotina</taxon>
        <taxon>Sordariomycetes</taxon>
        <taxon>Hypocreomycetidae</taxon>
        <taxon>Hypocreales</taxon>
        <taxon>Nectriaceae</taxon>
        <taxon>Fusarium</taxon>
    </lineage>
</organism>
<protein>
    <submittedName>
        <fullName evidence="1">Uncharacterized protein</fullName>
    </submittedName>
</protein>
<keyword evidence="2" id="KW-1185">Reference proteome</keyword>
<sequence>MLPQKPSENPSLAPSGWVISTLFQWAVKAEGAIPVMHRCIACQGAALSDPMSMDIGHSRDPCGDAFQAHINANAGIVPTPRRSPSNQRTQVTSSLVHILQIDDIRLDIRAFGGKFLPDLPSQIGCSPALDACVAAMTALYRAYQCPKLKVEALMRYGEALVSTRKAFSDPKESIYMKMQMVSAMYICHYFVDRKKVDQQREMISVLLREAILKKDLEGIDQYMPGLTQLAVLSSFVNPKFELGSWFWEACDSMGTPRPVRYHQGSFMSLESGTMAEVSIYMHSPKKYFYQLQCIYNIFQFEMPKLRQLLALATMAAAAPDAPVMSLRVCSSYRVAYAIVLGISSVINYTLQIWDSDITLVGEMHDCVDEALAVAHEAAHTRPYAAAFVTDYLTVIWAAASDGYRNDEMEAILLDFEKDTVGADYMGQAKSIRIRLQTMAIQETRHERIPELVHEPEVLFEDPTSADEERYQEETPQCVIL</sequence>
<evidence type="ECO:0000313" key="1">
    <source>
        <dbReference type="EMBL" id="KAJ4266100.1"/>
    </source>
</evidence>
<dbReference type="Proteomes" id="UP001152049">
    <property type="component" value="Unassembled WGS sequence"/>
</dbReference>
<name>A0A9W8S8A4_9HYPO</name>